<comment type="similarity">
    <text evidence="1">Belongs to the enoyl-CoA hydratase/isomerase family.</text>
</comment>
<dbReference type="SUPFAM" id="SSF52096">
    <property type="entry name" value="ClpP/crotonase"/>
    <property type="match status" value="1"/>
</dbReference>
<dbReference type="PANTHER" id="PTHR43802">
    <property type="entry name" value="ENOYL-COA HYDRATASE"/>
    <property type="match status" value="1"/>
</dbReference>
<protein>
    <submittedName>
        <fullName evidence="4">Probable enoyl-CoA hydratase, mitochondrial</fullName>
    </submittedName>
    <submittedName>
        <fullName evidence="2">Putative enoyl-CoA hydratase</fullName>
    </submittedName>
</protein>
<keyword evidence="3" id="KW-1185">Reference proteome</keyword>
<evidence type="ECO:0000313" key="4">
    <source>
        <dbReference type="RefSeq" id="XP_025415853.1"/>
    </source>
</evidence>
<accession>A0A2S2Q3B3</accession>
<dbReference type="OrthoDB" id="448450at2759"/>
<evidence type="ECO:0000256" key="1">
    <source>
        <dbReference type="ARBA" id="ARBA00005254"/>
    </source>
</evidence>
<name>A0A2S2Q3B3_9HEMI</name>
<reference evidence="4" key="2">
    <citation type="submission" date="2025-04" db="UniProtKB">
        <authorList>
            <consortium name="RefSeq"/>
        </authorList>
    </citation>
    <scope>IDENTIFICATION</scope>
    <source>
        <tissue evidence="4">Whole body</tissue>
    </source>
</reference>
<dbReference type="CDD" id="cd06558">
    <property type="entry name" value="crotonase-like"/>
    <property type="match status" value="1"/>
</dbReference>
<dbReference type="InterPro" id="IPR029045">
    <property type="entry name" value="ClpP/crotonase-like_dom_sf"/>
</dbReference>
<evidence type="ECO:0000313" key="2">
    <source>
        <dbReference type="EMBL" id="MBY71702.1"/>
    </source>
</evidence>
<dbReference type="RefSeq" id="XP_025415853.1">
    <property type="nucleotide sequence ID" value="XM_025560068.1"/>
</dbReference>
<reference evidence="2" key="1">
    <citation type="submission" date="2018-04" db="EMBL/GenBank/DDBJ databases">
        <title>Transcriptome assembly of Sipha flava.</title>
        <authorList>
            <person name="Scully E.D."/>
            <person name="Geib S.M."/>
            <person name="Palmer N.A."/>
            <person name="Koch K."/>
            <person name="Bradshaw J."/>
            <person name="Heng-Moss T."/>
            <person name="Sarath G."/>
        </authorList>
    </citation>
    <scope>NUCLEOTIDE SEQUENCE</scope>
</reference>
<organism evidence="2">
    <name type="scientific">Sipha flava</name>
    <name type="common">yellow sugarcane aphid</name>
    <dbReference type="NCBI Taxonomy" id="143950"/>
    <lineage>
        <taxon>Eukaryota</taxon>
        <taxon>Metazoa</taxon>
        <taxon>Ecdysozoa</taxon>
        <taxon>Arthropoda</taxon>
        <taxon>Hexapoda</taxon>
        <taxon>Insecta</taxon>
        <taxon>Pterygota</taxon>
        <taxon>Neoptera</taxon>
        <taxon>Paraneoptera</taxon>
        <taxon>Hemiptera</taxon>
        <taxon>Sternorrhyncha</taxon>
        <taxon>Aphidomorpha</taxon>
        <taxon>Aphidoidea</taxon>
        <taxon>Aphididae</taxon>
        <taxon>Sipha</taxon>
    </lineage>
</organism>
<dbReference type="AlphaFoldDB" id="A0A2S2Q3B3"/>
<dbReference type="Gene3D" id="3.90.226.10">
    <property type="entry name" value="2-enoyl-CoA Hydratase, Chain A, domain 1"/>
    <property type="match status" value="1"/>
</dbReference>
<dbReference type="Pfam" id="PF00378">
    <property type="entry name" value="ECH_1"/>
    <property type="match status" value="1"/>
</dbReference>
<sequence length="247" mass="27754">MAFLIKNKTFIHSTRYFKFDVPTKCNKSFLSTVIPEHYDQTINSNIKTFKHQHTTLISLNRPDEKNRLNIKTVSDLRKAISEFENDCSSKVAIIYGEGGSFCGGMESELVKAPEIWNNFLQSYCQKPIIAAVSGFSYDVGFDLCLWCDIRIVEENAVIAVNRKSDAPKSKTFLKRLISTVGYSRAMDLVLTGRDLYSKEAFECGLANRIVACGSSVGQAVNMAFNIGKFPQLAMSYDRSIIHKTSIK</sequence>
<proteinExistence type="inferred from homology"/>
<gene>
    <name evidence="2" type="primary">echs1_1</name>
    <name evidence="4" type="synonym">LOC112687395</name>
    <name evidence="2" type="ORF">g.115980</name>
</gene>
<dbReference type="PANTHER" id="PTHR43802:SF1">
    <property type="entry name" value="IP11341P-RELATED"/>
    <property type="match status" value="1"/>
</dbReference>
<evidence type="ECO:0000313" key="3">
    <source>
        <dbReference type="Proteomes" id="UP000694846"/>
    </source>
</evidence>
<dbReference type="EMBL" id="GGMS01002499">
    <property type="protein sequence ID" value="MBY71702.1"/>
    <property type="molecule type" value="Transcribed_RNA"/>
</dbReference>
<dbReference type="Proteomes" id="UP000694846">
    <property type="component" value="Unplaced"/>
</dbReference>
<dbReference type="InterPro" id="IPR001753">
    <property type="entry name" value="Enoyl-CoA_hydra/iso"/>
</dbReference>